<keyword evidence="1" id="KW-0732">Signal</keyword>
<keyword evidence="3" id="KW-1185">Reference proteome</keyword>
<feature type="signal peptide" evidence="1">
    <location>
        <begin position="1"/>
        <end position="24"/>
    </location>
</feature>
<reference evidence="3" key="1">
    <citation type="submission" date="2016-10" db="EMBL/GenBank/DDBJ databases">
        <authorList>
            <person name="Varghese N."/>
            <person name="Submissions S."/>
        </authorList>
    </citation>
    <scope>NUCLEOTIDE SEQUENCE [LARGE SCALE GENOMIC DNA]</scope>
    <source>
        <strain evidence="3">DSM 25811 / CCM 8410 / LMG 26954 / E90</strain>
    </source>
</reference>
<evidence type="ECO:0000313" key="3">
    <source>
        <dbReference type="Proteomes" id="UP000198757"/>
    </source>
</evidence>
<dbReference type="Proteomes" id="UP000198757">
    <property type="component" value="Unassembled WGS sequence"/>
</dbReference>
<sequence>MKSILYCVALAAILGVAVVSCKKAQDTVSETPVMAPDLVNYYIAMEGISDEGRAGFRVIYFDNNGGMVNATSDRAASRRGQAVTVENNTFRFDINANGTLVYEFTFAKSKAGELLLKTATNVGSASVQMVNTELFKVADAPRWGSKVFKRITGLTDYFTYYGFSGNKTLYANSTSPATAPALGCYALGSDVGFKNNSDNLMGIFVPSWKGNTRIKFLLENRNINGLATYTINE</sequence>
<proteinExistence type="predicted"/>
<protein>
    <submittedName>
        <fullName evidence="2">Uncharacterized protein</fullName>
    </submittedName>
</protein>
<accession>A0A1G6QB48</accession>
<dbReference type="AlphaFoldDB" id="A0A1G6QB48"/>
<organism evidence="2 3">
    <name type="scientific">Niabella drilacis (strain DSM 25811 / CCM 8410 / CCUG 62505 / LMG 26954 / E90)</name>
    <dbReference type="NCBI Taxonomy" id="1285928"/>
    <lineage>
        <taxon>Bacteria</taxon>
        <taxon>Pseudomonadati</taxon>
        <taxon>Bacteroidota</taxon>
        <taxon>Chitinophagia</taxon>
        <taxon>Chitinophagales</taxon>
        <taxon>Chitinophagaceae</taxon>
        <taxon>Niabella</taxon>
    </lineage>
</organism>
<evidence type="ECO:0000256" key="1">
    <source>
        <dbReference type="SAM" id="SignalP"/>
    </source>
</evidence>
<dbReference type="EMBL" id="FMZO01000004">
    <property type="protein sequence ID" value="SDC89589.1"/>
    <property type="molecule type" value="Genomic_DNA"/>
</dbReference>
<dbReference type="RefSeq" id="WP_143019716.1">
    <property type="nucleotide sequence ID" value="NZ_FMZO01000004.1"/>
</dbReference>
<feature type="chain" id="PRO_5011557171" evidence="1">
    <location>
        <begin position="25"/>
        <end position="233"/>
    </location>
</feature>
<gene>
    <name evidence="2" type="ORF">SAMN04487894_104345</name>
</gene>
<name>A0A1G6QB48_NIADE</name>
<evidence type="ECO:0000313" key="2">
    <source>
        <dbReference type="EMBL" id="SDC89589.1"/>
    </source>
</evidence>
<dbReference type="PROSITE" id="PS51257">
    <property type="entry name" value="PROKAR_LIPOPROTEIN"/>
    <property type="match status" value="1"/>
</dbReference>
<dbReference type="OrthoDB" id="753577at2"/>